<accession>A0A0E9WGD0</accession>
<evidence type="ECO:0000313" key="1">
    <source>
        <dbReference type="EMBL" id="JAH89444.1"/>
    </source>
</evidence>
<proteinExistence type="predicted"/>
<sequence length="61" mass="6987">MTQEGCDLIMSDSLIIAATLDTGFLKDFRQMTTGVVTVHVWPELTDRKWRRPGLQLHSPWS</sequence>
<protein>
    <submittedName>
        <fullName evidence="1">Uncharacterized protein</fullName>
    </submittedName>
</protein>
<reference evidence="1" key="2">
    <citation type="journal article" date="2015" name="Fish Shellfish Immunol.">
        <title>Early steps in the European eel (Anguilla anguilla)-Vibrio vulnificus interaction in the gills: Role of the RtxA13 toxin.</title>
        <authorList>
            <person name="Callol A."/>
            <person name="Pajuelo D."/>
            <person name="Ebbesson L."/>
            <person name="Teles M."/>
            <person name="MacKenzie S."/>
            <person name="Amaro C."/>
        </authorList>
    </citation>
    <scope>NUCLEOTIDE SEQUENCE</scope>
</reference>
<reference evidence="1" key="1">
    <citation type="submission" date="2014-11" db="EMBL/GenBank/DDBJ databases">
        <authorList>
            <person name="Amaro Gonzalez C."/>
        </authorList>
    </citation>
    <scope>NUCLEOTIDE SEQUENCE</scope>
</reference>
<name>A0A0E9WGD0_ANGAN</name>
<dbReference type="EMBL" id="GBXM01019133">
    <property type="protein sequence ID" value="JAH89444.1"/>
    <property type="molecule type" value="Transcribed_RNA"/>
</dbReference>
<organism evidence="1">
    <name type="scientific">Anguilla anguilla</name>
    <name type="common">European freshwater eel</name>
    <name type="synonym">Muraena anguilla</name>
    <dbReference type="NCBI Taxonomy" id="7936"/>
    <lineage>
        <taxon>Eukaryota</taxon>
        <taxon>Metazoa</taxon>
        <taxon>Chordata</taxon>
        <taxon>Craniata</taxon>
        <taxon>Vertebrata</taxon>
        <taxon>Euteleostomi</taxon>
        <taxon>Actinopterygii</taxon>
        <taxon>Neopterygii</taxon>
        <taxon>Teleostei</taxon>
        <taxon>Anguilliformes</taxon>
        <taxon>Anguillidae</taxon>
        <taxon>Anguilla</taxon>
    </lineage>
</organism>
<dbReference type="AlphaFoldDB" id="A0A0E9WGD0"/>